<name>A0A3M7RTG5_BRAPC</name>
<keyword evidence="4" id="KW-0325">Glycoprotein</keyword>
<organism evidence="8 9">
    <name type="scientific">Brachionus plicatilis</name>
    <name type="common">Marine rotifer</name>
    <name type="synonym">Brachionus muelleri</name>
    <dbReference type="NCBI Taxonomy" id="10195"/>
    <lineage>
        <taxon>Eukaryota</taxon>
        <taxon>Metazoa</taxon>
        <taxon>Spiralia</taxon>
        <taxon>Gnathifera</taxon>
        <taxon>Rotifera</taxon>
        <taxon>Eurotatoria</taxon>
        <taxon>Monogononta</taxon>
        <taxon>Pseudotrocha</taxon>
        <taxon>Ploima</taxon>
        <taxon>Brachionidae</taxon>
        <taxon>Brachionus</taxon>
    </lineage>
</organism>
<feature type="non-terminal residue" evidence="8">
    <location>
        <position position="423"/>
    </location>
</feature>
<dbReference type="Proteomes" id="UP000276133">
    <property type="component" value="Unassembled WGS sequence"/>
</dbReference>
<keyword evidence="2 6" id="KW-0378">Hydrolase</keyword>
<evidence type="ECO:0000256" key="2">
    <source>
        <dbReference type="ARBA" id="ARBA00022801"/>
    </source>
</evidence>
<dbReference type="SUPFAM" id="SSF51126">
    <property type="entry name" value="Pectin lyase-like"/>
    <property type="match status" value="1"/>
</dbReference>
<dbReference type="SMART" id="SM00710">
    <property type="entry name" value="PbH1"/>
    <property type="match status" value="6"/>
</dbReference>
<dbReference type="EC" id="3.2.1.15" evidence="8"/>
<reference evidence="8 9" key="1">
    <citation type="journal article" date="2018" name="Sci. Rep.">
        <title>Genomic signatures of local adaptation to the degree of environmental predictability in rotifers.</title>
        <authorList>
            <person name="Franch-Gras L."/>
            <person name="Hahn C."/>
            <person name="Garcia-Roger E.M."/>
            <person name="Carmona M.J."/>
            <person name="Serra M."/>
            <person name="Gomez A."/>
        </authorList>
    </citation>
    <scope>NUCLEOTIDE SEQUENCE [LARGE SCALE GENOMIC DNA]</scope>
    <source>
        <strain evidence="8">HYR1</strain>
    </source>
</reference>
<dbReference type="InterPro" id="IPR012334">
    <property type="entry name" value="Pectin_lyas_fold"/>
</dbReference>
<dbReference type="PANTHER" id="PTHR31736:SF19">
    <property type="entry name" value="PECTIN LYASE SUPERFAMILY PROTEIN-RELATED"/>
    <property type="match status" value="1"/>
</dbReference>
<keyword evidence="5 6" id="KW-0326">Glycosidase</keyword>
<keyword evidence="9" id="KW-1185">Reference proteome</keyword>
<evidence type="ECO:0000256" key="1">
    <source>
        <dbReference type="ARBA" id="ARBA00008834"/>
    </source>
</evidence>
<feature type="signal peptide" evidence="7">
    <location>
        <begin position="1"/>
        <end position="20"/>
    </location>
</feature>
<dbReference type="OrthoDB" id="187139at2759"/>
<dbReference type="InterPro" id="IPR000743">
    <property type="entry name" value="Glyco_hydro_28"/>
</dbReference>
<dbReference type="GO" id="GO:0046576">
    <property type="term" value="F:rhamnogalacturonan alpha-L-rhamnopyranosyl-(1-&gt;4)-alpha-D-galactopyranosyluronide lyase activity"/>
    <property type="evidence" value="ECO:0007669"/>
    <property type="project" value="UniProtKB-ARBA"/>
</dbReference>
<dbReference type="PANTHER" id="PTHR31736">
    <property type="match status" value="1"/>
</dbReference>
<protein>
    <submittedName>
        <fullName evidence="8">Glycoside hydrolase family</fullName>
        <ecNumber evidence="8">3.2.1.15</ecNumber>
    </submittedName>
</protein>
<gene>
    <name evidence="8" type="ORF">BpHYR1_015903</name>
</gene>
<accession>A0A3M7RTG5</accession>
<evidence type="ECO:0000256" key="5">
    <source>
        <dbReference type="ARBA" id="ARBA00023295"/>
    </source>
</evidence>
<dbReference type="AlphaFoldDB" id="A0A3M7RTG5"/>
<comment type="caution">
    <text evidence="8">The sequence shown here is derived from an EMBL/GenBank/DDBJ whole genome shotgun (WGS) entry which is preliminary data.</text>
</comment>
<dbReference type="Gene3D" id="2.160.20.10">
    <property type="entry name" value="Single-stranded right-handed beta-helix, Pectin lyase-like"/>
    <property type="match status" value="1"/>
</dbReference>
<evidence type="ECO:0000256" key="7">
    <source>
        <dbReference type="SAM" id="SignalP"/>
    </source>
</evidence>
<dbReference type="Pfam" id="PF00295">
    <property type="entry name" value="Glyco_hydro_28"/>
    <property type="match status" value="1"/>
</dbReference>
<dbReference type="InterPro" id="IPR006626">
    <property type="entry name" value="PbH1"/>
</dbReference>
<keyword evidence="3" id="KW-1015">Disulfide bond</keyword>
<dbReference type="InterPro" id="IPR011050">
    <property type="entry name" value="Pectin_lyase_fold/virulence"/>
</dbReference>
<dbReference type="GO" id="GO:0005975">
    <property type="term" value="P:carbohydrate metabolic process"/>
    <property type="evidence" value="ECO:0007669"/>
    <property type="project" value="InterPro"/>
</dbReference>
<dbReference type="EMBL" id="REGN01002675">
    <property type="protein sequence ID" value="RNA26782.1"/>
    <property type="molecule type" value="Genomic_DNA"/>
</dbReference>
<feature type="chain" id="PRO_5018014433" evidence="7">
    <location>
        <begin position="21"/>
        <end position="423"/>
    </location>
</feature>
<evidence type="ECO:0000313" key="8">
    <source>
        <dbReference type="EMBL" id="RNA26782.1"/>
    </source>
</evidence>
<evidence type="ECO:0000256" key="4">
    <source>
        <dbReference type="ARBA" id="ARBA00023180"/>
    </source>
</evidence>
<dbReference type="GO" id="GO:0004650">
    <property type="term" value="F:polygalacturonase activity"/>
    <property type="evidence" value="ECO:0007669"/>
    <property type="project" value="UniProtKB-EC"/>
</dbReference>
<evidence type="ECO:0000256" key="3">
    <source>
        <dbReference type="ARBA" id="ARBA00023157"/>
    </source>
</evidence>
<evidence type="ECO:0000256" key="6">
    <source>
        <dbReference type="RuleBase" id="RU361169"/>
    </source>
</evidence>
<keyword evidence="7" id="KW-0732">Signal</keyword>
<proteinExistence type="inferred from homology"/>
<evidence type="ECO:0000313" key="9">
    <source>
        <dbReference type="Proteomes" id="UP000276133"/>
    </source>
</evidence>
<sequence>MFKIFFLTISFLSLYSKLQSCDIEDFGAVSNDRSYIASIQNGIALKNCFQSANSSSDRTVLVKNDYSVIPDGVIYDLVDVTLQLDGVIRVWDADHTKWPNDTNNKALALLALTNTQGLVIKGNGVIHGNGYSWWWSVIINGHDNRPNLMDIKTSKDTLVEGITVMNAPQYHINFMDTLNLTIQHIKILVNITDLNVNESAPIFPLNTDGIDVRGKNVLIRNITVENFDDAVAVKPTHKNQAVYSDCTENIIIEDCYVKYGVGMSMGSVPPNENLACIRNVTIRNVKFDTPLKAIYIKPNPGQNGMGLISNIVYENIEIIEPLWWAIYIGTQQQKQPYTNGTGCSFFFPLPGTECPSDPLVTVEDITLRNVSIYGGLLSPGIMRCHEKNPCKNLIFDGVNVYNRSLFPIENGYLCENFSGHAKN</sequence>
<dbReference type="STRING" id="10195.A0A3M7RTG5"/>
<comment type="similarity">
    <text evidence="1 6">Belongs to the glycosyl hydrolase 28 family.</text>
</comment>